<dbReference type="PANTHER" id="PTHR34597:SF3">
    <property type="entry name" value="OUTER MEMBRANE TRANSPORTER CDIB"/>
    <property type="match status" value="1"/>
</dbReference>
<feature type="domain" description="POTRA" evidence="11">
    <location>
        <begin position="80"/>
        <end position="157"/>
    </location>
</feature>
<evidence type="ECO:0000256" key="2">
    <source>
        <dbReference type="ARBA" id="ARBA00009055"/>
    </source>
</evidence>
<feature type="signal peptide" evidence="10">
    <location>
        <begin position="1"/>
        <end position="28"/>
    </location>
</feature>
<dbReference type="Pfam" id="PF03865">
    <property type="entry name" value="ShlB"/>
    <property type="match status" value="1"/>
</dbReference>
<evidence type="ECO:0000256" key="4">
    <source>
        <dbReference type="ARBA" id="ARBA00022452"/>
    </source>
</evidence>
<dbReference type="InterPro" id="IPR035251">
    <property type="entry name" value="ShlB_POTRA"/>
</dbReference>
<evidence type="ECO:0000256" key="8">
    <source>
        <dbReference type="ARBA" id="ARBA00023136"/>
    </source>
</evidence>
<dbReference type="GO" id="GO:0008320">
    <property type="term" value="F:protein transmembrane transporter activity"/>
    <property type="evidence" value="ECO:0007669"/>
    <property type="project" value="TreeGrafter"/>
</dbReference>
<dbReference type="InterPro" id="IPR005565">
    <property type="entry name" value="Hemolysn_activator_HlyB_C"/>
</dbReference>
<dbReference type="PATRIC" id="fig|285.49.peg.5369"/>
<dbReference type="Gene3D" id="3.10.20.310">
    <property type="entry name" value="membrane protein fhac"/>
    <property type="match status" value="1"/>
</dbReference>
<dbReference type="GO" id="GO:0046819">
    <property type="term" value="P:protein secretion by the type V secretion system"/>
    <property type="evidence" value="ECO:0007669"/>
    <property type="project" value="TreeGrafter"/>
</dbReference>
<keyword evidence="3" id="KW-0813">Transport</keyword>
<dbReference type="InterPro" id="IPR027282">
    <property type="entry name" value="TPS"/>
</dbReference>
<evidence type="ECO:0000256" key="9">
    <source>
        <dbReference type="ARBA" id="ARBA00023237"/>
    </source>
</evidence>
<keyword evidence="10" id="KW-0732">Signal</keyword>
<dbReference type="FunFam" id="2.40.160.50:FF:000009">
    <property type="entry name" value="Putative hemolysin activator protein"/>
    <property type="match status" value="1"/>
</dbReference>
<dbReference type="InterPro" id="IPR034746">
    <property type="entry name" value="POTRA"/>
</dbReference>
<comment type="caution">
    <text evidence="12">The sequence shown here is derived from an EMBL/GenBank/DDBJ whole genome shotgun (WGS) entry which is preliminary data.</text>
</comment>
<comment type="similarity">
    <text evidence="2">Belongs to the TPS (TC 1.B.20) family.</text>
</comment>
<organism evidence="12 13">
    <name type="scientific">Comamonas testosteroni</name>
    <name type="common">Pseudomonas testosteroni</name>
    <dbReference type="NCBI Taxonomy" id="285"/>
    <lineage>
        <taxon>Bacteria</taxon>
        <taxon>Pseudomonadati</taxon>
        <taxon>Pseudomonadota</taxon>
        <taxon>Betaproteobacteria</taxon>
        <taxon>Burkholderiales</taxon>
        <taxon>Comamonadaceae</taxon>
        <taxon>Comamonas</taxon>
    </lineage>
</organism>
<evidence type="ECO:0000313" key="13">
    <source>
        <dbReference type="Proteomes" id="UP000037442"/>
    </source>
</evidence>
<evidence type="ECO:0000256" key="3">
    <source>
        <dbReference type="ARBA" id="ARBA00022448"/>
    </source>
</evidence>
<keyword evidence="8" id="KW-0472">Membrane</keyword>
<keyword evidence="6" id="KW-0653">Protein transport</keyword>
<dbReference type="PIRSF" id="PIRSF029745">
    <property type="entry name" value="FhaC"/>
    <property type="match status" value="1"/>
</dbReference>
<dbReference type="Gene3D" id="2.40.160.50">
    <property type="entry name" value="membrane protein fhac: a member of the omp85/tpsb transporter family"/>
    <property type="match status" value="1"/>
</dbReference>
<dbReference type="GO" id="GO:0006811">
    <property type="term" value="P:monoatomic ion transport"/>
    <property type="evidence" value="ECO:0007669"/>
    <property type="project" value="UniProtKB-KW"/>
</dbReference>
<dbReference type="Pfam" id="PF17287">
    <property type="entry name" value="POTRA_3"/>
    <property type="match status" value="1"/>
</dbReference>
<keyword evidence="4" id="KW-1134">Transmembrane beta strand</keyword>
<comment type="subcellular location">
    <subcellularLocation>
        <location evidence="1">Cell outer membrane</location>
    </subcellularLocation>
</comment>
<evidence type="ECO:0000256" key="7">
    <source>
        <dbReference type="ARBA" id="ARBA00023065"/>
    </source>
</evidence>
<dbReference type="GO" id="GO:0098046">
    <property type="term" value="C:type V protein secretion system complex"/>
    <property type="evidence" value="ECO:0007669"/>
    <property type="project" value="TreeGrafter"/>
</dbReference>
<dbReference type="GO" id="GO:0009279">
    <property type="term" value="C:cell outer membrane"/>
    <property type="evidence" value="ECO:0007669"/>
    <property type="project" value="UniProtKB-SubCell"/>
</dbReference>
<keyword evidence="5" id="KW-0812">Transmembrane</keyword>
<dbReference type="PANTHER" id="PTHR34597">
    <property type="entry name" value="SLR1661 PROTEIN"/>
    <property type="match status" value="1"/>
</dbReference>
<dbReference type="Proteomes" id="UP000037442">
    <property type="component" value="Unassembled WGS sequence"/>
</dbReference>
<dbReference type="InterPro" id="IPR013686">
    <property type="entry name" value="Polypept-transport_assoc_ShlB"/>
</dbReference>
<dbReference type="InterPro" id="IPR051544">
    <property type="entry name" value="TPS_OM_transporter"/>
</dbReference>
<accession>A0A0L7MAU5</accession>
<protein>
    <submittedName>
        <fullName evidence="12">Membrane protein</fullName>
    </submittedName>
</protein>
<name>A0A0L7MAU5_COMTE</name>
<evidence type="ECO:0000259" key="11">
    <source>
        <dbReference type="PROSITE" id="PS51779"/>
    </source>
</evidence>
<proteinExistence type="inferred from homology"/>
<dbReference type="AlphaFoldDB" id="A0A0L7MAU5"/>
<dbReference type="EMBL" id="JNVD01000036">
    <property type="protein sequence ID" value="KOC19022.1"/>
    <property type="molecule type" value="Genomic_DNA"/>
</dbReference>
<evidence type="ECO:0000256" key="6">
    <source>
        <dbReference type="ARBA" id="ARBA00022927"/>
    </source>
</evidence>
<evidence type="ECO:0000256" key="1">
    <source>
        <dbReference type="ARBA" id="ARBA00004442"/>
    </source>
</evidence>
<feature type="chain" id="PRO_5005573942" evidence="10">
    <location>
        <begin position="29"/>
        <end position="573"/>
    </location>
</feature>
<keyword evidence="7" id="KW-0406">Ion transport</keyword>
<keyword evidence="9" id="KW-0998">Cell outer membrane</keyword>
<gene>
    <name evidence="12" type="ORF">GL58_25820</name>
</gene>
<evidence type="ECO:0000256" key="5">
    <source>
        <dbReference type="ARBA" id="ARBA00022692"/>
    </source>
</evidence>
<sequence length="573" mass="62272">MREATPGKRFQLTALFAVVLSFATPALAQLSGAAIEQQQLQRQQERERELRERMAPNADTLQPRAKAIELEMPKSETPCFALHTLELTGEKLDQVPWLKAAAGLDLSARPCVGAKGVEVILARLQQAVLEHGYVTSRVMVAPQNLQNGVLTVAFIPGVLRSIRFTPDSTGDTSLIAALPSKPGDLLQLRDIEQGLENLKRVPTADADIQITPAEGPDVQPGQSDLMIAYKKINPLRFNVALDNGGTKSTGKVQGTGTVSWDNPLGLNDLMYFSFGAGMGNGGNRGTETRAAQYSVPLGYWLVALSGSYNKYHQGVAGAYHNYTYSGESSNLDLKLSRVVFRNASSKTTVGIKAFQRTSNNYIDDVEIDVQRRRTSGFELSLNQRSYLGNAILDANLAYKRGTGAFAALHAPEEPFGEGTSRMKLFIADLALSKPFELGGTKLRFSSNWHGQWNKTALTPQDRLGIGGRYTVRGFDGESTLLAERGWYWRNELSTPLSLGVAGNAEAFVGLDTGHVSGPSAKHLVGQSLTGAAIGLRGAWRNLSYEVFVATPVKKPEHFRTSHTNLALSLAYSF</sequence>
<dbReference type="PROSITE" id="PS51779">
    <property type="entry name" value="POTRA"/>
    <property type="match status" value="1"/>
</dbReference>
<reference evidence="13" key="1">
    <citation type="submission" date="2014-06" db="EMBL/GenBank/DDBJ databases">
        <title>Draft genome sequence of C. testosteroni WDL7.</title>
        <authorList>
            <person name="Wu Y."/>
            <person name="Seshan H."/>
            <person name="Arumugam K."/>
        </authorList>
    </citation>
    <scope>NUCLEOTIDE SEQUENCE [LARGE SCALE GENOMIC DNA]</scope>
    <source>
        <strain evidence="13">WDL7</strain>
    </source>
</reference>
<dbReference type="Pfam" id="PF08479">
    <property type="entry name" value="POTRA_2"/>
    <property type="match status" value="1"/>
</dbReference>
<evidence type="ECO:0000313" key="12">
    <source>
        <dbReference type="EMBL" id="KOC19022.1"/>
    </source>
</evidence>
<evidence type="ECO:0000256" key="10">
    <source>
        <dbReference type="SAM" id="SignalP"/>
    </source>
</evidence>